<evidence type="ECO:0000256" key="1">
    <source>
        <dbReference type="ARBA" id="ARBA00017693"/>
    </source>
</evidence>
<name>A0A6J4HJB3_9PROT</name>
<proteinExistence type="inferred from homology"/>
<dbReference type="PROSITE" id="PS51087">
    <property type="entry name" value="APAG"/>
    <property type="match status" value="1"/>
</dbReference>
<organism evidence="4">
    <name type="scientific">uncultured Acetobacteraceae bacterium</name>
    <dbReference type="NCBI Taxonomy" id="169975"/>
    <lineage>
        <taxon>Bacteria</taxon>
        <taxon>Pseudomonadati</taxon>
        <taxon>Pseudomonadota</taxon>
        <taxon>Alphaproteobacteria</taxon>
        <taxon>Acetobacterales</taxon>
        <taxon>Acetobacteraceae</taxon>
        <taxon>environmental samples</taxon>
    </lineage>
</organism>
<gene>
    <name evidence="2" type="primary">apaG</name>
    <name evidence="4" type="ORF">AVDCRST_MAG04-873</name>
</gene>
<dbReference type="Gene3D" id="2.60.40.1470">
    <property type="entry name" value="ApaG domain"/>
    <property type="match status" value="1"/>
</dbReference>
<dbReference type="EMBL" id="CADCTL010000068">
    <property type="protein sequence ID" value="CAA9226101.1"/>
    <property type="molecule type" value="Genomic_DNA"/>
</dbReference>
<sequence length="136" mass="14983">MAAPPAFTATTRDVRVTVRAFYLIDQSEPERSHYVWAYRVSITNEGRQTVQLLRRSWSITDAQGRTQHVHGEGVVGEKPVLDPGESFEYTSGTPLSTPSGFMRGAYHMVVAATGEAFDVAIPGFSLDSPHHLGRVH</sequence>
<dbReference type="HAMAP" id="MF_00791">
    <property type="entry name" value="ApaG"/>
    <property type="match status" value="1"/>
</dbReference>
<dbReference type="NCBIfam" id="NF003967">
    <property type="entry name" value="PRK05461.1"/>
    <property type="match status" value="1"/>
</dbReference>
<evidence type="ECO:0000256" key="2">
    <source>
        <dbReference type="HAMAP-Rule" id="MF_00791"/>
    </source>
</evidence>
<protein>
    <recommendedName>
        <fullName evidence="1 2">Protein ApaG</fullName>
    </recommendedName>
</protein>
<evidence type="ECO:0000259" key="3">
    <source>
        <dbReference type="PROSITE" id="PS51087"/>
    </source>
</evidence>
<dbReference type="Pfam" id="PF04379">
    <property type="entry name" value="DUF525"/>
    <property type="match status" value="1"/>
</dbReference>
<reference evidence="4" key="1">
    <citation type="submission" date="2020-02" db="EMBL/GenBank/DDBJ databases">
        <authorList>
            <person name="Meier V. D."/>
        </authorList>
    </citation>
    <scope>NUCLEOTIDE SEQUENCE</scope>
    <source>
        <strain evidence="4">AVDCRST_MAG04</strain>
    </source>
</reference>
<dbReference type="SUPFAM" id="SSF110069">
    <property type="entry name" value="ApaG-like"/>
    <property type="match status" value="1"/>
</dbReference>
<evidence type="ECO:0000313" key="4">
    <source>
        <dbReference type="EMBL" id="CAA9226101.1"/>
    </source>
</evidence>
<dbReference type="InterPro" id="IPR050718">
    <property type="entry name" value="ApaG-like"/>
</dbReference>
<dbReference type="PANTHER" id="PTHR47191:SF2">
    <property type="entry name" value="OS05G0170800 PROTEIN"/>
    <property type="match status" value="1"/>
</dbReference>
<dbReference type="AlphaFoldDB" id="A0A6J4HJB3"/>
<dbReference type="PANTHER" id="PTHR47191">
    <property type="entry name" value="OS05G0170800 PROTEIN"/>
    <property type="match status" value="1"/>
</dbReference>
<dbReference type="InterPro" id="IPR036767">
    <property type="entry name" value="ApaG_sf"/>
</dbReference>
<dbReference type="InterPro" id="IPR007474">
    <property type="entry name" value="ApaG_domain"/>
</dbReference>
<dbReference type="InterPro" id="IPR023065">
    <property type="entry name" value="Uncharacterised_ApaG"/>
</dbReference>
<feature type="domain" description="ApaG" evidence="3">
    <location>
        <begin position="8"/>
        <end position="133"/>
    </location>
</feature>
<accession>A0A6J4HJB3</accession>